<feature type="domain" description="YetF C-terminal" evidence="8">
    <location>
        <begin position="98"/>
        <end position="166"/>
    </location>
</feature>
<keyword evidence="6 7" id="KW-0472">Membrane</keyword>
<dbReference type="EMBL" id="PDNV01000001">
    <property type="protein sequence ID" value="PLC55729.1"/>
    <property type="molecule type" value="Genomic_DNA"/>
</dbReference>
<comment type="subcellular location">
    <subcellularLocation>
        <location evidence="1">Cell membrane</location>
        <topology evidence="1">Multi-pass membrane protein</topology>
    </subcellularLocation>
</comment>
<evidence type="ECO:0000313" key="10">
    <source>
        <dbReference type="Proteomes" id="UP000234328"/>
    </source>
</evidence>
<feature type="transmembrane region" description="Helical" evidence="7">
    <location>
        <begin position="74"/>
        <end position="95"/>
    </location>
</feature>
<organism evidence="9 10">
    <name type="scientific">Pollutimonas nitritireducens</name>
    <dbReference type="NCBI Taxonomy" id="2045209"/>
    <lineage>
        <taxon>Bacteria</taxon>
        <taxon>Pseudomonadati</taxon>
        <taxon>Pseudomonadota</taxon>
        <taxon>Betaproteobacteria</taxon>
        <taxon>Burkholderiales</taxon>
        <taxon>Alcaligenaceae</taxon>
        <taxon>Pollutimonas</taxon>
    </lineage>
</organism>
<evidence type="ECO:0000259" key="8">
    <source>
        <dbReference type="Pfam" id="PF04239"/>
    </source>
</evidence>
<evidence type="ECO:0000256" key="1">
    <source>
        <dbReference type="ARBA" id="ARBA00004651"/>
    </source>
</evidence>
<dbReference type="PANTHER" id="PTHR34582:SF6">
    <property type="entry name" value="UPF0702 TRANSMEMBRANE PROTEIN YCAP"/>
    <property type="match status" value="1"/>
</dbReference>
<feature type="transmembrane region" description="Helical" evidence="7">
    <location>
        <begin position="16"/>
        <end position="37"/>
    </location>
</feature>
<dbReference type="Gene3D" id="3.30.240.20">
    <property type="entry name" value="bsu07140 like domains"/>
    <property type="match status" value="1"/>
</dbReference>
<evidence type="ECO:0000256" key="7">
    <source>
        <dbReference type="SAM" id="Phobius"/>
    </source>
</evidence>
<evidence type="ECO:0000256" key="6">
    <source>
        <dbReference type="ARBA" id="ARBA00023136"/>
    </source>
</evidence>
<keyword evidence="4 7" id="KW-0812">Transmembrane</keyword>
<evidence type="ECO:0000256" key="5">
    <source>
        <dbReference type="ARBA" id="ARBA00022989"/>
    </source>
</evidence>
<comment type="caution">
    <text evidence="9">The sequence shown here is derived from an EMBL/GenBank/DDBJ whole genome shotgun (WGS) entry which is preliminary data.</text>
</comment>
<proteinExistence type="inferred from homology"/>
<evidence type="ECO:0000313" key="9">
    <source>
        <dbReference type="EMBL" id="PLC55729.1"/>
    </source>
</evidence>
<dbReference type="RefSeq" id="WP_102068211.1">
    <property type="nucleotide sequence ID" value="NZ_PDNV01000001.1"/>
</dbReference>
<evidence type="ECO:0000256" key="2">
    <source>
        <dbReference type="ARBA" id="ARBA00006448"/>
    </source>
</evidence>
<protein>
    <recommendedName>
        <fullName evidence="8">YetF C-terminal domain-containing protein</fullName>
    </recommendedName>
</protein>
<keyword evidence="3" id="KW-1003">Cell membrane</keyword>
<dbReference type="OrthoDB" id="9793799at2"/>
<sequence>MEAFDWQRIFFHKFPLAFLAEVTLRVAIAYVLVFLFLKVAGRRGIRQLSVFELVIILTLGSAAGDVTFYEDVPIAPVATVFAALLLLYRTTTYVMGRSSRIAAWMDGVPITLIREGRYEIENLSRLNISEDEFFMELRQQGVEHLGQVKMGILEIDGDVSLFFYEDDLVQAGLSVMPPEHRQDFTRVPDDGLYACNHCGHTHVLKAQQEFSCSHCSHESWSRALANRRAR</sequence>
<dbReference type="Proteomes" id="UP000234328">
    <property type="component" value="Unassembled WGS sequence"/>
</dbReference>
<dbReference type="InterPro" id="IPR007353">
    <property type="entry name" value="DUF421"/>
</dbReference>
<comment type="similarity">
    <text evidence="2">Belongs to the UPF0702 family.</text>
</comment>
<dbReference type="AlphaFoldDB" id="A0A2N4UL31"/>
<name>A0A2N4UL31_9BURK</name>
<dbReference type="GO" id="GO:0005886">
    <property type="term" value="C:plasma membrane"/>
    <property type="evidence" value="ECO:0007669"/>
    <property type="project" value="UniProtKB-SubCell"/>
</dbReference>
<evidence type="ECO:0000256" key="4">
    <source>
        <dbReference type="ARBA" id="ARBA00022692"/>
    </source>
</evidence>
<dbReference type="InterPro" id="IPR023090">
    <property type="entry name" value="UPF0702_alpha/beta_dom_sf"/>
</dbReference>
<dbReference type="PANTHER" id="PTHR34582">
    <property type="entry name" value="UPF0702 TRANSMEMBRANE PROTEIN YCAP"/>
    <property type="match status" value="1"/>
</dbReference>
<reference evidence="9 10" key="1">
    <citation type="submission" date="2017-10" db="EMBL/GenBank/DDBJ databases">
        <title>Two draft genome sequences of Pusillimonas sp. strains isolated from a nitrate- and radionuclide-contaminated groundwater in Russia.</title>
        <authorList>
            <person name="Grouzdev D.S."/>
            <person name="Tourova T.P."/>
            <person name="Goeva M.A."/>
            <person name="Babich T.L."/>
            <person name="Sokolova D.S."/>
            <person name="Abdullin R."/>
            <person name="Poltaraus A.B."/>
            <person name="Toshchakov S.V."/>
            <person name="Nazina T.N."/>
        </authorList>
    </citation>
    <scope>NUCLEOTIDE SEQUENCE [LARGE SCALE GENOMIC DNA]</scope>
    <source>
        <strain evidence="9 10">JR1/69-2-13</strain>
    </source>
</reference>
<feature type="transmembrane region" description="Helical" evidence="7">
    <location>
        <begin position="49"/>
        <end position="68"/>
    </location>
</feature>
<keyword evidence="10" id="KW-1185">Reference proteome</keyword>
<keyword evidence="5 7" id="KW-1133">Transmembrane helix</keyword>
<evidence type="ECO:0000256" key="3">
    <source>
        <dbReference type="ARBA" id="ARBA00022475"/>
    </source>
</evidence>
<dbReference type="Pfam" id="PF04239">
    <property type="entry name" value="DUF421"/>
    <property type="match status" value="1"/>
</dbReference>
<gene>
    <name evidence="9" type="ORF">CR155_01345</name>
</gene>
<accession>A0A2N4UL31</accession>